<reference evidence="1 2" key="2">
    <citation type="submission" date="2009-02" db="EMBL/GenBank/DDBJ databases">
        <title>Draft genome sequence of Eubacterium hallii (DSM 3353).</title>
        <authorList>
            <person name="Sudarsanam P."/>
            <person name="Ley R."/>
            <person name="Guruge J."/>
            <person name="Turnbaugh P.J."/>
            <person name="Mahowald M."/>
            <person name="Liep D."/>
            <person name="Gordon J."/>
        </authorList>
    </citation>
    <scope>NUCLEOTIDE SEQUENCE [LARGE SCALE GENOMIC DNA]</scope>
    <source>
        <strain evidence="1 2">DSM 3353</strain>
    </source>
</reference>
<comment type="caution">
    <text evidence="1">The sequence shown here is derived from an EMBL/GenBank/DDBJ whole genome shotgun (WGS) entry which is preliminary data.</text>
</comment>
<evidence type="ECO:0000313" key="2">
    <source>
        <dbReference type="Proteomes" id="UP000003174"/>
    </source>
</evidence>
<organism evidence="1 2">
    <name type="scientific">Anaerobutyricum hallii DSM 3353</name>
    <dbReference type="NCBI Taxonomy" id="411469"/>
    <lineage>
        <taxon>Bacteria</taxon>
        <taxon>Bacillati</taxon>
        <taxon>Bacillota</taxon>
        <taxon>Clostridia</taxon>
        <taxon>Lachnospirales</taxon>
        <taxon>Lachnospiraceae</taxon>
        <taxon>Anaerobutyricum</taxon>
    </lineage>
</organism>
<reference evidence="1 2" key="1">
    <citation type="submission" date="2009-01" db="EMBL/GenBank/DDBJ databases">
        <authorList>
            <person name="Fulton L."/>
            <person name="Clifton S."/>
            <person name="Fulton B."/>
            <person name="Xu J."/>
            <person name="Minx P."/>
            <person name="Pepin K.H."/>
            <person name="Johnson M."/>
            <person name="Bhonagiri V."/>
            <person name="Nash W.E."/>
            <person name="Mardis E.R."/>
            <person name="Wilson R.K."/>
        </authorList>
    </citation>
    <scope>NUCLEOTIDE SEQUENCE [LARGE SCALE GENOMIC DNA]</scope>
    <source>
        <strain evidence="1 2">DSM 3353</strain>
    </source>
</reference>
<evidence type="ECO:0000313" key="1">
    <source>
        <dbReference type="EMBL" id="EEG36766.1"/>
    </source>
</evidence>
<sequence>MDKYKELTCVICIIIEAIKFCCTYIYLFKNSTLRNSTDFTMFNYQNKICDSSKINFKGVFIDEKTFTEIFI</sequence>
<dbReference type="AlphaFoldDB" id="C0EVB1"/>
<dbReference type="Proteomes" id="UP000003174">
    <property type="component" value="Unassembled WGS sequence"/>
</dbReference>
<protein>
    <submittedName>
        <fullName evidence="1">Uncharacterized protein</fullName>
    </submittedName>
</protein>
<proteinExistence type="predicted"/>
<dbReference type="EMBL" id="ACEP01000064">
    <property type="protein sequence ID" value="EEG36766.1"/>
    <property type="molecule type" value="Genomic_DNA"/>
</dbReference>
<accession>C0EVB1</accession>
<gene>
    <name evidence="1" type="ORF">EUBHAL_01349</name>
</gene>
<name>C0EVB1_9FIRM</name>